<evidence type="ECO:0008006" key="5">
    <source>
        <dbReference type="Google" id="ProtNLM"/>
    </source>
</evidence>
<evidence type="ECO:0000256" key="1">
    <source>
        <dbReference type="SAM" id="MobiDB-lite"/>
    </source>
</evidence>
<dbReference type="EMBL" id="JADDOJ010000086">
    <property type="protein sequence ID" value="MBE7942232.1"/>
    <property type="molecule type" value="Genomic_DNA"/>
</dbReference>
<feature type="compositionally biased region" description="Basic and acidic residues" evidence="1">
    <location>
        <begin position="62"/>
        <end position="74"/>
    </location>
</feature>
<comment type="caution">
    <text evidence="3">The sequence shown here is derived from an EMBL/GenBank/DDBJ whole genome shotgun (WGS) entry which is preliminary data.</text>
</comment>
<proteinExistence type="predicted"/>
<evidence type="ECO:0000313" key="3">
    <source>
        <dbReference type="EMBL" id="MBE7942232.1"/>
    </source>
</evidence>
<feature type="compositionally biased region" description="Low complexity" evidence="1">
    <location>
        <begin position="135"/>
        <end position="149"/>
    </location>
</feature>
<accession>A0ABR9SJM0</accession>
<organism evidence="3 4">
    <name type="scientific">Ramlibacter aquaticus</name>
    <dbReference type="NCBI Taxonomy" id="2780094"/>
    <lineage>
        <taxon>Bacteria</taxon>
        <taxon>Pseudomonadati</taxon>
        <taxon>Pseudomonadota</taxon>
        <taxon>Betaproteobacteria</taxon>
        <taxon>Burkholderiales</taxon>
        <taxon>Comamonadaceae</taxon>
        <taxon>Ramlibacter</taxon>
    </lineage>
</organism>
<protein>
    <recommendedName>
        <fullName evidence="5">DUF4124 domain-containing protein</fullName>
    </recommendedName>
</protein>
<sequence>MILLPPPPPRIIIRATLALLAMLMCAAPSWAQATAQGVWRCGNTYQAQPCPGGQAITAQDPRSPDERALHEAQVAREAQAARTLEQQRLRAERDAPRAPVPPAAADDLPEPNGPLFKAKVPKPPKAAKAKKPKPAKAAPAGAAASAARH</sequence>
<keyword evidence="2" id="KW-0732">Signal</keyword>
<reference evidence="3 4" key="1">
    <citation type="submission" date="2020-10" db="EMBL/GenBank/DDBJ databases">
        <title>Draft genome of Ramlibacter aquaticus LMG 30558.</title>
        <authorList>
            <person name="Props R."/>
        </authorList>
    </citation>
    <scope>NUCLEOTIDE SEQUENCE [LARGE SCALE GENOMIC DNA]</scope>
    <source>
        <strain evidence="3 4">LMG 30558</strain>
    </source>
</reference>
<feature type="compositionally biased region" description="Basic residues" evidence="1">
    <location>
        <begin position="119"/>
        <end position="134"/>
    </location>
</feature>
<gene>
    <name evidence="3" type="ORF">IM725_16790</name>
</gene>
<dbReference type="RefSeq" id="WP_193781788.1">
    <property type="nucleotide sequence ID" value="NZ_JADDOJ010000086.1"/>
</dbReference>
<keyword evidence="4" id="KW-1185">Reference proteome</keyword>
<evidence type="ECO:0000313" key="4">
    <source>
        <dbReference type="Proteomes" id="UP000715965"/>
    </source>
</evidence>
<name>A0ABR9SJM0_9BURK</name>
<feature type="chain" id="PRO_5046856260" description="DUF4124 domain-containing protein" evidence="2">
    <location>
        <begin position="32"/>
        <end position="149"/>
    </location>
</feature>
<dbReference type="Proteomes" id="UP000715965">
    <property type="component" value="Unassembled WGS sequence"/>
</dbReference>
<feature type="signal peptide" evidence="2">
    <location>
        <begin position="1"/>
        <end position="31"/>
    </location>
</feature>
<feature type="region of interest" description="Disordered" evidence="1">
    <location>
        <begin position="49"/>
        <end position="149"/>
    </location>
</feature>
<feature type="compositionally biased region" description="Basic and acidic residues" evidence="1">
    <location>
        <begin position="85"/>
        <end position="96"/>
    </location>
</feature>
<evidence type="ECO:0000256" key="2">
    <source>
        <dbReference type="SAM" id="SignalP"/>
    </source>
</evidence>